<reference evidence="8 10" key="2">
    <citation type="submission" date="2019-03" db="EMBL/GenBank/DDBJ databases">
        <title>Genomic Encyclopedia of Type Strains, Phase IV (KMG-IV): sequencing the most valuable type-strain genomes for metagenomic binning, comparative biology and taxonomic classification.</title>
        <authorList>
            <person name="Goeker M."/>
        </authorList>
    </citation>
    <scope>NUCLEOTIDE SEQUENCE [LARGE SCALE GENOMIC DNA]</scope>
    <source>
        <strain evidence="8 10">DSM 3764</strain>
    </source>
</reference>
<dbReference type="OrthoDB" id="9179351at2"/>
<dbReference type="AlphaFoldDB" id="A0A377SV34"/>
<dbReference type="GO" id="GO:0006935">
    <property type="term" value="P:chemotaxis"/>
    <property type="evidence" value="ECO:0007669"/>
    <property type="project" value="InterPro"/>
</dbReference>
<dbReference type="Proteomes" id="UP000255108">
    <property type="component" value="Unassembled WGS sequence"/>
</dbReference>
<evidence type="ECO:0000256" key="1">
    <source>
        <dbReference type="ARBA" id="ARBA00023224"/>
    </source>
</evidence>
<keyword evidence="4" id="KW-0472">Membrane</keyword>
<keyword evidence="1 3" id="KW-0807">Transducer</keyword>
<dbReference type="PANTHER" id="PTHR32089">
    <property type="entry name" value="METHYL-ACCEPTING CHEMOTAXIS PROTEIN MCPB"/>
    <property type="match status" value="1"/>
</dbReference>
<keyword evidence="10" id="KW-1185">Reference proteome</keyword>
<evidence type="ECO:0000313" key="10">
    <source>
        <dbReference type="Proteomes" id="UP000295794"/>
    </source>
</evidence>
<evidence type="ECO:0000259" key="5">
    <source>
        <dbReference type="PROSITE" id="PS50111"/>
    </source>
</evidence>
<dbReference type="Proteomes" id="UP000295794">
    <property type="component" value="Unassembled WGS sequence"/>
</dbReference>
<dbReference type="InterPro" id="IPR004089">
    <property type="entry name" value="MCPsignal_dom"/>
</dbReference>
<dbReference type="SMART" id="SM00304">
    <property type="entry name" value="HAMP"/>
    <property type="match status" value="1"/>
</dbReference>
<dbReference type="PANTHER" id="PTHR32089:SF112">
    <property type="entry name" value="LYSOZYME-LIKE PROTEIN-RELATED"/>
    <property type="match status" value="1"/>
</dbReference>
<proteinExistence type="inferred from homology"/>
<dbReference type="CDD" id="cd06225">
    <property type="entry name" value="HAMP"/>
    <property type="match status" value="1"/>
</dbReference>
<dbReference type="EMBL" id="SMBT01000008">
    <property type="protein sequence ID" value="TCU85081.1"/>
    <property type="molecule type" value="Genomic_DNA"/>
</dbReference>
<keyword evidence="4" id="KW-1133">Transmembrane helix</keyword>
<dbReference type="RefSeq" id="WP_115229018.1">
    <property type="nucleotide sequence ID" value="NZ_CAWOLO010000008.1"/>
</dbReference>
<feature type="transmembrane region" description="Helical" evidence="4">
    <location>
        <begin position="184"/>
        <end position="203"/>
    </location>
</feature>
<sequence>MEIGNKLGLMVAGATLAMVLMGGTGVLALKQVNQSLEELSQSNLQTMRIVNQINADFEEIRVMSYQHIISDDDEVTSAAYHRVESLRARLQKSLNEYQTLQNTEVSLPKELADSLAAFLLLNDKVLQASLIQDKTEALHTELGQGVALAHKTQGLLEKLVINKQQRANVLAGQAAATYLDAQHLLIFTLLVSVTLLAALGIWFSRSLTRPLLSLRQEVEHIASEHDFTRPPSSARRDEIGRSIQAFGKMIGSLQRSLFALRGKTQTVTHAADLMAMHAHKTLGASKQQQETTHIMLKTLAQLDQGMQAMAAQAGTTQTLIDQSNQLTESGITTISEAIARVRGIALAVHSASGQLDQLHTENQKIAEVVAVIKDVAGQTNLLALNAAIEAARAGESGRGFAVVADEVRKLAERTKQSTEDINLQISSIRKMAESVGLAMNEAVNEVAHGVSSAEDAERTLSHLQMQNNQMTKLVGSMTQGIVDRHDESHTLVQQLNALGDISLHSHKAADEAANTAASLQNMAQDMQSIVSRYRLDEVII</sequence>
<dbReference type="Pfam" id="PF12729">
    <property type="entry name" value="4HB_MCP_1"/>
    <property type="match status" value="1"/>
</dbReference>
<dbReference type="InterPro" id="IPR004090">
    <property type="entry name" value="Chemotax_Me-accpt_rcpt"/>
</dbReference>
<dbReference type="GO" id="GO:0007165">
    <property type="term" value="P:signal transduction"/>
    <property type="evidence" value="ECO:0007669"/>
    <property type="project" value="UniProtKB-KW"/>
</dbReference>
<keyword evidence="4" id="KW-0812">Transmembrane</keyword>
<evidence type="ECO:0000256" key="4">
    <source>
        <dbReference type="SAM" id="Phobius"/>
    </source>
</evidence>
<dbReference type="EMBL" id="UGHR01000004">
    <property type="protein sequence ID" value="STR45235.1"/>
    <property type="molecule type" value="Genomic_DNA"/>
</dbReference>
<protein>
    <submittedName>
        <fullName evidence="7">H3</fullName>
    </submittedName>
    <submittedName>
        <fullName evidence="8">Methyl-accepting chemotaxis protein</fullName>
    </submittedName>
</protein>
<name>A0A377SV34_9NEIS</name>
<feature type="domain" description="HAMP" evidence="6">
    <location>
        <begin position="205"/>
        <end position="258"/>
    </location>
</feature>
<evidence type="ECO:0000259" key="6">
    <source>
        <dbReference type="PROSITE" id="PS50885"/>
    </source>
</evidence>
<accession>A0A377SV34</accession>
<comment type="similarity">
    <text evidence="2">Belongs to the methyl-accepting chemotaxis (MCP) protein family.</text>
</comment>
<evidence type="ECO:0000313" key="8">
    <source>
        <dbReference type="EMBL" id="TCU85081.1"/>
    </source>
</evidence>
<dbReference type="InterPro" id="IPR003660">
    <property type="entry name" value="HAMP_dom"/>
</dbReference>
<dbReference type="PROSITE" id="PS50885">
    <property type="entry name" value="HAMP"/>
    <property type="match status" value="1"/>
</dbReference>
<organism evidence="7 9">
    <name type="scientific">Iodobacter fluviatilis</name>
    <dbReference type="NCBI Taxonomy" id="537"/>
    <lineage>
        <taxon>Bacteria</taxon>
        <taxon>Pseudomonadati</taxon>
        <taxon>Pseudomonadota</taxon>
        <taxon>Betaproteobacteria</taxon>
        <taxon>Neisseriales</taxon>
        <taxon>Chitinibacteraceae</taxon>
        <taxon>Iodobacter</taxon>
    </lineage>
</organism>
<evidence type="ECO:0000313" key="7">
    <source>
        <dbReference type="EMBL" id="STR45235.1"/>
    </source>
</evidence>
<dbReference type="Pfam" id="PF00672">
    <property type="entry name" value="HAMP"/>
    <property type="match status" value="1"/>
</dbReference>
<dbReference type="GO" id="GO:0016020">
    <property type="term" value="C:membrane"/>
    <property type="evidence" value="ECO:0007669"/>
    <property type="project" value="InterPro"/>
</dbReference>
<gene>
    <name evidence="7" type="primary">mcpB_7</name>
    <name evidence="8" type="ORF">EV682_108108</name>
    <name evidence="7" type="ORF">NCTC11159_03792</name>
</gene>
<dbReference type="Gene3D" id="1.10.287.950">
    <property type="entry name" value="Methyl-accepting chemotaxis protein"/>
    <property type="match status" value="1"/>
</dbReference>
<dbReference type="Pfam" id="PF00015">
    <property type="entry name" value="MCPsignal"/>
    <property type="match status" value="1"/>
</dbReference>
<evidence type="ECO:0000256" key="2">
    <source>
        <dbReference type="ARBA" id="ARBA00029447"/>
    </source>
</evidence>
<evidence type="ECO:0000313" key="9">
    <source>
        <dbReference type="Proteomes" id="UP000255108"/>
    </source>
</evidence>
<dbReference type="Gene3D" id="6.10.340.10">
    <property type="match status" value="1"/>
</dbReference>
<dbReference type="PROSITE" id="PS50111">
    <property type="entry name" value="CHEMOTAXIS_TRANSDUC_2"/>
    <property type="match status" value="1"/>
</dbReference>
<dbReference type="InterPro" id="IPR024478">
    <property type="entry name" value="HlyB_4HB_MCP"/>
</dbReference>
<dbReference type="SMART" id="SM00283">
    <property type="entry name" value="MA"/>
    <property type="match status" value="1"/>
</dbReference>
<reference evidence="7 9" key="1">
    <citation type="submission" date="2018-06" db="EMBL/GenBank/DDBJ databases">
        <authorList>
            <consortium name="Pathogen Informatics"/>
            <person name="Doyle S."/>
        </authorList>
    </citation>
    <scope>NUCLEOTIDE SEQUENCE [LARGE SCALE GENOMIC DNA]</scope>
    <source>
        <strain evidence="7 9">NCTC11159</strain>
    </source>
</reference>
<feature type="domain" description="Methyl-accepting transducer" evidence="5">
    <location>
        <begin position="263"/>
        <end position="523"/>
    </location>
</feature>
<evidence type="ECO:0000256" key="3">
    <source>
        <dbReference type="PROSITE-ProRule" id="PRU00284"/>
    </source>
</evidence>
<dbReference type="SUPFAM" id="SSF58104">
    <property type="entry name" value="Methyl-accepting chemotaxis protein (MCP) signaling domain"/>
    <property type="match status" value="1"/>
</dbReference>
<dbReference type="PRINTS" id="PR00260">
    <property type="entry name" value="CHEMTRNSDUCR"/>
</dbReference>
<dbReference type="GO" id="GO:0004888">
    <property type="term" value="F:transmembrane signaling receptor activity"/>
    <property type="evidence" value="ECO:0007669"/>
    <property type="project" value="InterPro"/>
</dbReference>